<evidence type="ECO:0000256" key="1">
    <source>
        <dbReference type="SAM" id="Phobius"/>
    </source>
</evidence>
<dbReference type="SMART" id="SM00044">
    <property type="entry name" value="CYCc"/>
    <property type="match status" value="1"/>
</dbReference>
<dbReference type="EMBL" id="JADEXP010000057">
    <property type="protein sequence ID" value="MBE9066770.1"/>
    <property type="molecule type" value="Genomic_DNA"/>
</dbReference>
<dbReference type="PANTHER" id="PTHR45655:SF13">
    <property type="entry name" value="SOLUBLE GUANYLATE CYCLASE GCY-32-RELATED"/>
    <property type="match status" value="1"/>
</dbReference>
<sequence>MVGLARLRIKSKVMLVLLIVSLGSAAVMGLLTWQRARNILTQRIFDQLTSVRAAKAAEIESYFQFMYSQVETLAEDRMIVSAMGEFDQAFDQLNTETAPLSDTWQKALRKYYNDEFFPRLSDNIDGTPIFDIYRPGGRAAQVLQYGYIANNPYPVGSKDNLLQANDGTTYSTVHNRYHRIFRNLVSKFGYYDLFLIDHKTGDIVYSVYKETDFATSLDTGPYARSNFAEVIDKVQKNPEPGAVQIVDFAPYRPSYGAPAAFFASPIYADGQQVGILAVQLPVDRINNVLTGNQNWENEGLGQTGEVYLVGADLLMRSISRFLIEDPTGYKQALRDVGTPETIVETIGRLETSILLQSVDTEGAEAAQQGKTGTQIIDDYRGVPVLSSYAPLNIKGVDWVILSEMDLAEAYAPLTNLQGYILITAVILVFLVTLIAVVAANSLVRPISLLVADSHKIISGELDQAELKATTEDELSLLVDAFNEINRSLREQQSLLATKDRENTALLLNVLPTTAAERLANGEALITDHTQQTTVLVASLEGLTELSAKRSVSEVTRLLTELFSAFDEVATGLDVLALDRIGDLYFAVCGLTAPRMDHTKRVVDLGLEMMNILQRFNNKYNPNLKLCIGIDAGESIAAVIDTKRLNYHLWGETLAIAHQLNRVAKSNTIRVTEEVHDSVRDLYTFRPAEDIEVNEVGRLTSWVLYQGGTGRPSLDDTVREIEAIVSLGEDPI</sequence>
<feature type="transmembrane region" description="Helical" evidence="1">
    <location>
        <begin position="12"/>
        <end position="33"/>
    </location>
</feature>
<evidence type="ECO:0000259" key="3">
    <source>
        <dbReference type="PROSITE" id="PS50885"/>
    </source>
</evidence>
<feature type="transmembrane region" description="Helical" evidence="1">
    <location>
        <begin position="418"/>
        <end position="439"/>
    </location>
</feature>
<evidence type="ECO:0000259" key="2">
    <source>
        <dbReference type="PROSITE" id="PS50125"/>
    </source>
</evidence>
<dbReference type="SUPFAM" id="SSF158472">
    <property type="entry name" value="HAMP domain-like"/>
    <property type="match status" value="1"/>
</dbReference>
<evidence type="ECO:0000313" key="4">
    <source>
        <dbReference type="EMBL" id="MBE9066770.1"/>
    </source>
</evidence>
<dbReference type="InterPro" id="IPR003660">
    <property type="entry name" value="HAMP_dom"/>
</dbReference>
<organism evidence="4 5">
    <name type="scientific">Leptolyngbya cf. ectocarpi LEGE 11479</name>
    <dbReference type="NCBI Taxonomy" id="1828722"/>
    <lineage>
        <taxon>Bacteria</taxon>
        <taxon>Bacillati</taxon>
        <taxon>Cyanobacteriota</taxon>
        <taxon>Cyanophyceae</taxon>
        <taxon>Leptolyngbyales</taxon>
        <taxon>Leptolyngbyaceae</taxon>
        <taxon>Leptolyngbya group</taxon>
        <taxon>Leptolyngbya</taxon>
    </lineage>
</organism>
<keyword evidence="1" id="KW-0472">Membrane</keyword>
<dbReference type="InterPro" id="IPR029787">
    <property type="entry name" value="Nucleotide_cyclase"/>
</dbReference>
<accession>A0A928X2Q6</accession>
<dbReference type="Proteomes" id="UP000615026">
    <property type="component" value="Unassembled WGS sequence"/>
</dbReference>
<dbReference type="AlphaFoldDB" id="A0A928X2Q6"/>
<dbReference type="CDD" id="cd06225">
    <property type="entry name" value="HAMP"/>
    <property type="match status" value="1"/>
</dbReference>
<gene>
    <name evidence="4" type="ORF">IQ260_08905</name>
</gene>
<keyword evidence="1" id="KW-1133">Transmembrane helix</keyword>
<dbReference type="Pfam" id="PF00211">
    <property type="entry name" value="Guanylate_cyc"/>
    <property type="match status" value="1"/>
</dbReference>
<reference evidence="4" key="1">
    <citation type="submission" date="2020-10" db="EMBL/GenBank/DDBJ databases">
        <authorList>
            <person name="Castelo-Branco R."/>
            <person name="Eusebio N."/>
            <person name="Adriana R."/>
            <person name="Vieira A."/>
            <person name="Brugerolle De Fraissinette N."/>
            <person name="Rezende De Castro R."/>
            <person name="Schneider M.P."/>
            <person name="Vasconcelos V."/>
            <person name="Leao P.N."/>
        </authorList>
    </citation>
    <scope>NUCLEOTIDE SEQUENCE</scope>
    <source>
        <strain evidence="4">LEGE 11479</strain>
    </source>
</reference>
<dbReference type="GO" id="GO:0016020">
    <property type="term" value="C:membrane"/>
    <property type="evidence" value="ECO:0007669"/>
    <property type="project" value="InterPro"/>
</dbReference>
<dbReference type="GO" id="GO:0035556">
    <property type="term" value="P:intracellular signal transduction"/>
    <property type="evidence" value="ECO:0007669"/>
    <property type="project" value="InterPro"/>
</dbReference>
<evidence type="ECO:0000313" key="5">
    <source>
        <dbReference type="Proteomes" id="UP000615026"/>
    </source>
</evidence>
<protein>
    <submittedName>
        <fullName evidence="4">Adenylate/guanylate cyclase domain-containing protein</fullName>
    </submittedName>
</protein>
<dbReference type="PROSITE" id="PS50125">
    <property type="entry name" value="GUANYLATE_CYCLASE_2"/>
    <property type="match status" value="1"/>
</dbReference>
<dbReference type="Gene3D" id="3.30.70.1230">
    <property type="entry name" value="Nucleotide cyclase"/>
    <property type="match status" value="1"/>
</dbReference>
<dbReference type="PROSITE" id="PS50885">
    <property type="entry name" value="HAMP"/>
    <property type="match status" value="1"/>
</dbReference>
<dbReference type="GO" id="GO:0004016">
    <property type="term" value="F:adenylate cyclase activity"/>
    <property type="evidence" value="ECO:0007669"/>
    <property type="project" value="UniProtKB-ARBA"/>
</dbReference>
<feature type="domain" description="HAMP" evidence="3">
    <location>
        <begin position="440"/>
        <end position="493"/>
    </location>
</feature>
<name>A0A928X2Q6_LEPEC</name>
<dbReference type="SUPFAM" id="SSF55073">
    <property type="entry name" value="Nucleotide cyclase"/>
    <property type="match status" value="1"/>
</dbReference>
<dbReference type="InterPro" id="IPR001054">
    <property type="entry name" value="A/G_cyclase"/>
</dbReference>
<dbReference type="CDD" id="cd07302">
    <property type="entry name" value="CHD"/>
    <property type="match status" value="1"/>
</dbReference>
<keyword evidence="5" id="KW-1185">Reference proteome</keyword>
<keyword evidence="1" id="KW-0812">Transmembrane</keyword>
<dbReference type="PANTHER" id="PTHR45655">
    <property type="entry name" value="GUANYLATE CYCLASE SOLUBLE SUBUNIT BETA-2"/>
    <property type="match status" value="1"/>
</dbReference>
<dbReference type="RefSeq" id="WP_193992748.1">
    <property type="nucleotide sequence ID" value="NZ_JADEXP010000057.1"/>
</dbReference>
<proteinExistence type="predicted"/>
<feature type="domain" description="Guanylate cyclase" evidence="2">
    <location>
        <begin position="533"/>
        <end position="660"/>
    </location>
</feature>
<dbReference type="GO" id="GO:0009190">
    <property type="term" value="P:cyclic nucleotide biosynthetic process"/>
    <property type="evidence" value="ECO:0007669"/>
    <property type="project" value="InterPro"/>
</dbReference>
<dbReference type="Gene3D" id="6.10.340.10">
    <property type="match status" value="1"/>
</dbReference>
<comment type="caution">
    <text evidence="4">The sequence shown here is derived from an EMBL/GenBank/DDBJ whole genome shotgun (WGS) entry which is preliminary data.</text>
</comment>